<sequence length="553" mass="60827">MVVWRDFRDLETQDFLRFEFPSTNVYQPYLLYHHHQYPKKQVSSPLGPSDQDYVNISWPGFDYTISGNTSINVVGSGTGFEVWVPARNDTFQFTVCVARTCSKTLNLLSMAPFVYSATPAIANREQLITIYGSNFWNDTSTSFVQIGNSIDCPIISINNTIVVCKFPSSPFQPGGHYINVHASLYEAVENSAFLFVDQGLCNCSSNGVCGESGCVCNDGYSGPSCSNVIIESNHTSGNDSSSLITGGDLSGSITVVGIREIDVDGNIVVFHLFQDWQSIVINDTNRNMSGIDHSITFNNASSTVIYNTKIVNADITNVTVYVQWFNKSTTIQYNNATVQIGDNTLKYSIGMTKYSFTNHLNTLQLVIKASIAADLNLQNVTDCDGNTKPQEMIETSAGKATDLGSVQWIKIKANNTSFYGRFIKTGIIDSKSTVITNVFLTGFNDTNSQGTLIPTNDLNDKFVALNIPNYKTDILLDPDFMVILDSNSDQNDQIECSSNGGLTTTKIIGIAIGSAAAFIIIVLVAVYIFKIKFYREGKMMKMARMNPNNTNDP</sequence>
<evidence type="ECO:0000256" key="1">
    <source>
        <dbReference type="SAM" id="Phobius"/>
    </source>
</evidence>
<name>F4PNN1_CACFS</name>
<dbReference type="InterPro" id="IPR013783">
    <property type="entry name" value="Ig-like_fold"/>
</dbReference>
<evidence type="ECO:0000313" key="4">
    <source>
        <dbReference type="EMBL" id="EGG23084.1"/>
    </source>
</evidence>
<keyword evidence="5" id="KW-1185">Reference proteome</keyword>
<evidence type="ECO:0000259" key="3">
    <source>
        <dbReference type="Pfam" id="PF22933"/>
    </source>
</evidence>
<dbReference type="AlphaFoldDB" id="F4PNN1"/>
<dbReference type="RefSeq" id="XP_004360935.1">
    <property type="nucleotide sequence ID" value="XM_004360878.1"/>
</dbReference>
<proteinExistence type="predicted"/>
<dbReference type="Proteomes" id="UP000007797">
    <property type="component" value="Unassembled WGS sequence"/>
</dbReference>
<dbReference type="OrthoDB" id="19767at2759"/>
<keyword evidence="1" id="KW-0472">Membrane</keyword>
<evidence type="ECO:0000313" key="5">
    <source>
        <dbReference type="Proteomes" id="UP000007797"/>
    </source>
</evidence>
<dbReference type="OMA" id="IGECICT"/>
<feature type="transmembrane region" description="Helical" evidence="1">
    <location>
        <begin position="507"/>
        <end position="529"/>
    </location>
</feature>
<reference evidence="5" key="1">
    <citation type="journal article" date="2011" name="Genome Res.">
        <title>Phylogeny-wide analysis of social amoeba genomes highlights ancient origins for complex intercellular communication.</title>
        <authorList>
            <person name="Heidel A.J."/>
            <person name="Lawal H.M."/>
            <person name="Felder M."/>
            <person name="Schilde C."/>
            <person name="Helps N.R."/>
            <person name="Tunggal B."/>
            <person name="Rivero F."/>
            <person name="John U."/>
            <person name="Schleicher M."/>
            <person name="Eichinger L."/>
            <person name="Platzer M."/>
            <person name="Noegel A.A."/>
            <person name="Schaap P."/>
            <person name="Gloeckner G."/>
        </authorList>
    </citation>
    <scope>NUCLEOTIDE SEQUENCE [LARGE SCALE GENOMIC DNA]</scope>
    <source>
        <strain evidence="5">SH3</strain>
    </source>
</reference>
<dbReference type="CDD" id="cd00603">
    <property type="entry name" value="IPT_PCSR"/>
    <property type="match status" value="1"/>
</dbReference>
<dbReference type="PANTHER" id="PTHR31378">
    <property type="entry name" value="EGF-LIKE DOMAIN-CONTAINING PROTEIN-RELATED-RELATED"/>
    <property type="match status" value="1"/>
</dbReference>
<protein>
    <submittedName>
        <fullName evidence="4">EGF-like domain-containing protein</fullName>
    </submittedName>
</protein>
<dbReference type="GeneID" id="14875402"/>
<organism evidence="4 5">
    <name type="scientific">Cavenderia fasciculata</name>
    <name type="common">Slime mold</name>
    <name type="synonym">Dictyostelium fasciculatum</name>
    <dbReference type="NCBI Taxonomy" id="261658"/>
    <lineage>
        <taxon>Eukaryota</taxon>
        <taxon>Amoebozoa</taxon>
        <taxon>Evosea</taxon>
        <taxon>Eumycetozoa</taxon>
        <taxon>Dictyostelia</taxon>
        <taxon>Acytosteliales</taxon>
        <taxon>Cavenderiaceae</taxon>
        <taxon>Cavenderia</taxon>
    </lineage>
</organism>
<dbReference type="Pfam" id="PF01833">
    <property type="entry name" value="TIG"/>
    <property type="match status" value="1"/>
</dbReference>
<dbReference type="InterPro" id="IPR002909">
    <property type="entry name" value="IPT_dom"/>
</dbReference>
<evidence type="ECO:0000259" key="2">
    <source>
        <dbReference type="Pfam" id="PF01833"/>
    </source>
</evidence>
<dbReference type="Pfam" id="PF22933">
    <property type="entry name" value="ComC_SSD"/>
    <property type="match status" value="1"/>
</dbReference>
<dbReference type="EMBL" id="GL883008">
    <property type="protein sequence ID" value="EGG23084.1"/>
    <property type="molecule type" value="Genomic_DNA"/>
</dbReference>
<feature type="domain" description="IPT/TIG" evidence="2">
    <location>
        <begin position="112"/>
        <end position="184"/>
    </location>
</feature>
<feature type="domain" description="ComC supersandwich" evidence="3">
    <location>
        <begin position="236"/>
        <end position="483"/>
    </location>
</feature>
<dbReference type="InterPro" id="IPR014756">
    <property type="entry name" value="Ig_E-set"/>
</dbReference>
<keyword evidence="1" id="KW-1133">Transmembrane helix</keyword>
<dbReference type="KEGG" id="dfa:DFA_05214"/>
<gene>
    <name evidence="4" type="ORF">DFA_05214</name>
</gene>
<dbReference type="Gene3D" id="2.60.40.10">
    <property type="entry name" value="Immunoglobulins"/>
    <property type="match status" value="1"/>
</dbReference>
<accession>F4PNN1</accession>
<dbReference type="SUPFAM" id="SSF81296">
    <property type="entry name" value="E set domains"/>
    <property type="match status" value="1"/>
</dbReference>
<keyword evidence="1" id="KW-0812">Transmembrane</keyword>
<dbReference type="InterPro" id="IPR054484">
    <property type="entry name" value="ComC_SSD"/>
</dbReference>